<reference evidence="5 6" key="1">
    <citation type="journal article" date="2007" name="Nat. Biotechnol.">
        <title>Complete genome sequence of the erythromycin-producing bacterium Saccharopolyspora erythraea NRRL23338.</title>
        <authorList>
            <person name="Oliynyk M."/>
            <person name="Samborskyy M."/>
            <person name="Lester J.B."/>
            <person name="Mironenko T."/>
            <person name="Scott N."/>
            <person name="Dickens S."/>
            <person name="Haydock S.F."/>
            <person name="Leadlay P.F."/>
        </authorList>
    </citation>
    <scope>NUCLEOTIDE SEQUENCE [LARGE SCALE GENOMIC DNA]</scope>
    <source>
        <strain evidence="6">ATCC 11635 / DSM 40517 / JCM 4748 / NBRC 13426 / NCIMB 8594 / NRRL 2338</strain>
    </source>
</reference>
<dbReference type="Pfam" id="PF00392">
    <property type="entry name" value="GntR"/>
    <property type="match status" value="1"/>
</dbReference>
<evidence type="ECO:0000256" key="1">
    <source>
        <dbReference type="ARBA" id="ARBA00023015"/>
    </source>
</evidence>
<evidence type="ECO:0000313" key="5">
    <source>
        <dbReference type="EMBL" id="CAM03769.1"/>
    </source>
</evidence>
<proteinExistence type="predicted"/>
<dbReference type="PROSITE" id="PS50949">
    <property type="entry name" value="HTH_GNTR"/>
    <property type="match status" value="1"/>
</dbReference>
<evidence type="ECO:0000259" key="4">
    <source>
        <dbReference type="PROSITE" id="PS50949"/>
    </source>
</evidence>
<dbReference type="PANTHER" id="PTHR43537:SF49">
    <property type="entry name" value="TRANSCRIPTIONAL REGULATORY PROTEIN"/>
    <property type="match status" value="1"/>
</dbReference>
<evidence type="ECO:0000256" key="3">
    <source>
        <dbReference type="ARBA" id="ARBA00023163"/>
    </source>
</evidence>
<dbReference type="SMART" id="SM00345">
    <property type="entry name" value="HTH_GNTR"/>
    <property type="match status" value="1"/>
</dbReference>
<dbReference type="GO" id="GO:0003700">
    <property type="term" value="F:DNA-binding transcription factor activity"/>
    <property type="evidence" value="ECO:0007669"/>
    <property type="project" value="InterPro"/>
</dbReference>
<dbReference type="EMBL" id="AM420293">
    <property type="protein sequence ID" value="CAM03769.1"/>
    <property type="molecule type" value="Genomic_DNA"/>
</dbReference>
<keyword evidence="6" id="KW-1185">Reference proteome</keyword>
<keyword evidence="1" id="KW-0805">Transcription regulation</keyword>
<dbReference type="STRING" id="405948.SACE_4500"/>
<protein>
    <submittedName>
        <fullName evidence="5">Transcriptional regulator, GntR family</fullName>
    </submittedName>
</protein>
<evidence type="ECO:0000313" key="6">
    <source>
        <dbReference type="Proteomes" id="UP000006728"/>
    </source>
</evidence>
<dbReference type="PANTHER" id="PTHR43537">
    <property type="entry name" value="TRANSCRIPTIONAL REGULATOR, GNTR FAMILY"/>
    <property type="match status" value="1"/>
</dbReference>
<dbReference type="SMART" id="SM00895">
    <property type="entry name" value="FCD"/>
    <property type="match status" value="1"/>
</dbReference>
<feature type="domain" description="HTH gntR-type" evidence="4">
    <location>
        <begin position="25"/>
        <end position="92"/>
    </location>
</feature>
<dbReference type="Pfam" id="PF07729">
    <property type="entry name" value="FCD"/>
    <property type="match status" value="1"/>
</dbReference>
<evidence type="ECO:0000256" key="2">
    <source>
        <dbReference type="ARBA" id="ARBA00023125"/>
    </source>
</evidence>
<dbReference type="Proteomes" id="UP000006728">
    <property type="component" value="Chromosome"/>
</dbReference>
<name>A4FI94_SACEN</name>
<dbReference type="KEGG" id="sen:SACE_4500"/>
<dbReference type="InterPro" id="IPR000524">
    <property type="entry name" value="Tscrpt_reg_HTH_GntR"/>
</dbReference>
<dbReference type="InterPro" id="IPR036390">
    <property type="entry name" value="WH_DNA-bd_sf"/>
</dbReference>
<dbReference type="Gene3D" id="1.10.10.10">
    <property type="entry name" value="Winged helix-like DNA-binding domain superfamily/Winged helix DNA-binding domain"/>
    <property type="match status" value="1"/>
</dbReference>
<dbReference type="InterPro" id="IPR011711">
    <property type="entry name" value="GntR_C"/>
</dbReference>
<gene>
    <name evidence="5" type="ordered locus">SACE_4500</name>
</gene>
<dbReference type="SUPFAM" id="SSF48008">
    <property type="entry name" value="GntR ligand-binding domain-like"/>
    <property type="match status" value="1"/>
</dbReference>
<dbReference type="HOGENOM" id="CLU_017584_5_1_11"/>
<dbReference type="Gene3D" id="1.20.120.530">
    <property type="entry name" value="GntR ligand-binding domain-like"/>
    <property type="match status" value="1"/>
</dbReference>
<dbReference type="AlphaFoldDB" id="A4FI94"/>
<sequence>MVPRLSGPKMGAVTATSQELEPAPVSLADRAYAAIQDLLIMLDIPPMAPIDDGALSESLGIGRTPVREALKRLQAERLVVSYPRRGTFATGVDITDLAYISEIRVQLEPLAARRAAQTADRGIRGKLAELADEIEALDVTAIDRTDLMRWDLRVHRGIYRAAGNPHLEDTLIRYNNLATRIFCLFLDRMTHFDQHVGEHVALLRGIADGDVAKVGKLAREHVLGFEKAIRSAT</sequence>
<keyword evidence="2" id="KW-0238">DNA-binding</keyword>
<dbReference type="InterPro" id="IPR008920">
    <property type="entry name" value="TF_FadR/GntR_C"/>
</dbReference>
<dbReference type="SUPFAM" id="SSF46785">
    <property type="entry name" value="Winged helix' DNA-binding domain"/>
    <property type="match status" value="1"/>
</dbReference>
<dbReference type="InterPro" id="IPR036388">
    <property type="entry name" value="WH-like_DNA-bd_sf"/>
</dbReference>
<dbReference type="eggNOG" id="COG1802">
    <property type="taxonomic scope" value="Bacteria"/>
</dbReference>
<dbReference type="GO" id="GO:0003677">
    <property type="term" value="F:DNA binding"/>
    <property type="evidence" value="ECO:0007669"/>
    <property type="project" value="UniProtKB-KW"/>
</dbReference>
<organism evidence="5 6">
    <name type="scientific">Saccharopolyspora erythraea (strain ATCC 11635 / DSM 40517 / JCM 4748 / NBRC 13426 / NCIMB 8594 / NRRL 2338)</name>
    <dbReference type="NCBI Taxonomy" id="405948"/>
    <lineage>
        <taxon>Bacteria</taxon>
        <taxon>Bacillati</taxon>
        <taxon>Actinomycetota</taxon>
        <taxon>Actinomycetes</taxon>
        <taxon>Pseudonocardiales</taxon>
        <taxon>Pseudonocardiaceae</taxon>
        <taxon>Saccharopolyspora</taxon>
    </lineage>
</organism>
<accession>A4FI94</accession>
<keyword evidence="3" id="KW-0804">Transcription</keyword>